<keyword evidence="1" id="KW-0812">Transmembrane</keyword>
<name>A0A8H5LND5_9AGAR</name>
<dbReference type="OrthoDB" id="2958007at2759"/>
<dbReference type="AlphaFoldDB" id="A0A8H5LND5"/>
<feature type="domain" description="DUF6533" evidence="2">
    <location>
        <begin position="25"/>
        <end position="70"/>
    </location>
</feature>
<keyword evidence="1" id="KW-1133">Transmembrane helix</keyword>
<dbReference type="Proteomes" id="UP000559027">
    <property type="component" value="Unassembled WGS sequence"/>
</dbReference>
<keyword evidence="1" id="KW-0472">Membrane</keyword>
<dbReference type="EMBL" id="JAACJO010000001">
    <property type="protein sequence ID" value="KAF5363459.1"/>
    <property type="molecule type" value="Genomic_DNA"/>
</dbReference>
<evidence type="ECO:0000259" key="2">
    <source>
        <dbReference type="Pfam" id="PF20151"/>
    </source>
</evidence>
<accession>A0A8H5LND5</accession>
<evidence type="ECO:0000313" key="4">
    <source>
        <dbReference type="Proteomes" id="UP000559027"/>
    </source>
</evidence>
<keyword evidence="4" id="KW-1185">Reference proteome</keyword>
<feature type="transmembrane region" description="Helical" evidence="1">
    <location>
        <begin position="126"/>
        <end position="147"/>
    </location>
</feature>
<evidence type="ECO:0000256" key="1">
    <source>
        <dbReference type="SAM" id="Phobius"/>
    </source>
</evidence>
<comment type="caution">
    <text evidence="3">The sequence shown here is derived from an EMBL/GenBank/DDBJ whole genome shotgun (WGS) entry which is preliminary data.</text>
</comment>
<dbReference type="Pfam" id="PF20151">
    <property type="entry name" value="DUF6533"/>
    <property type="match status" value="1"/>
</dbReference>
<sequence length="215" mass="24415">MEAAGPLQLLQELFTAVERSRQVNYCNVASVTIMALDWLLTFEMEVSLVWTAKWNTTKILYFLTRYLPFIDTSVVMYHQFGFALPISVCRTTYQYAASKHSRDVRCRNGLRGATWAVWEKDKRLSYFLPILFCTVWTAGFIIMGFYLRGTQLLDANHILSACYILLMVYDAYRGYASADVEDVFEANSNPGLSFINTIIILKLPDGAGGPLRASL</sequence>
<organism evidence="3 4">
    <name type="scientific">Leucocoprinus leucothites</name>
    <dbReference type="NCBI Taxonomy" id="201217"/>
    <lineage>
        <taxon>Eukaryota</taxon>
        <taxon>Fungi</taxon>
        <taxon>Dikarya</taxon>
        <taxon>Basidiomycota</taxon>
        <taxon>Agaricomycotina</taxon>
        <taxon>Agaricomycetes</taxon>
        <taxon>Agaricomycetidae</taxon>
        <taxon>Agaricales</taxon>
        <taxon>Agaricineae</taxon>
        <taxon>Agaricaceae</taxon>
        <taxon>Leucocoprinus</taxon>
    </lineage>
</organism>
<proteinExistence type="predicted"/>
<gene>
    <name evidence="3" type="ORF">D9756_000995</name>
</gene>
<evidence type="ECO:0000313" key="3">
    <source>
        <dbReference type="EMBL" id="KAF5363459.1"/>
    </source>
</evidence>
<protein>
    <recommendedName>
        <fullName evidence="2">DUF6533 domain-containing protein</fullName>
    </recommendedName>
</protein>
<reference evidence="3 4" key="1">
    <citation type="journal article" date="2020" name="ISME J.">
        <title>Uncovering the hidden diversity of litter-decomposition mechanisms in mushroom-forming fungi.</title>
        <authorList>
            <person name="Floudas D."/>
            <person name="Bentzer J."/>
            <person name="Ahren D."/>
            <person name="Johansson T."/>
            <person name="Persson P."/>
            <person name="Tunlid A."/>
        </authorList>
    </citation>
    <scope>NUCLEOTIDE SEQUENCE [LARGE SCALE GENOMIC DNA]</scope>
    <source>
        <strain evidence="3 4">CBS 146.42</strain>
    </source>
</reference>
<dbReference type="InterPro" id="IPR045340">
    <property type="entry name" value="DUF6533"/>
</dbReference>